<dbReference type="PATRIC" id="fig|1217710.3.peg.137"/>
<proteinExistence type="predicted"/>
<comment type="caution">
    <text evidence="1">The sequence shown here is derived from an EMBL/GenBank/DDBJ whole genome shotgun (WGS) entry which is preliminary data.</text>
</comment>
<gene>
    <name evidence="1" type="ORF">F969_00155</name>
</gene>
<name>N8VLR4_9GAMM</name>
<organism evidence="1 2">
    <name type="scientific">Acinetobacter variabilis</name>
    <dbReference type="NCBI Taxonomy" id="70346"/>
    <lineage>
        <taxon>Bacteria</taxon>
        <taxon>Pseudomonadati</taxon>
        <taxon>Pseudomonadota</taxon>
        <taxon>Gammaproteobacteria</taxon>
        <taxon>Moraxellales</taxon>
        <taxon>Moraxellaceae</taxon>
        <taxon>Acinetobacter</taxon>
    </lineage>
</organism>
<reference evidence="1 2" key="1">
    <citation type="submission" date="2013-02" db="EMBL/GenBank/DDBJ databases">
        <title>The Genome Sequence of Acinetobacter sp. NIPH 899.</title>
        <authorList>
            <consortium name="The Broad Institute Genome Sequencing Platform"/>
            <consortium name="The Broad Institute Genome Sequencing Center for Infectious Disease"/>
            <person name="Cerqueira G."/>
            <person name="Feldgarden M."/>
            <person name="Courvalin P."/>
            <person name="Perichon B."/>
            <person name="Grillot-Courvalin C."/>
            <person name="Clermont D."/>
            <person name="Rocha E."/>
            <person name="Yoon E.-J."/>
            <person name="Nemec A."/>
            <person name="Walker B."/>
            <person name="Young S.K."/>
            <person name="Zeng Q."/>
            <person name="Gargeya S."/>
            <person name="Fitzgerald M."/>
            <person name="Haas B."/>
            <person name="Abouelleil A."/>
            <person name="Alvarado L."/>
            <person name="Arachchi H.M."/>
            <person name="Berlin A.M."/>
            <person name="Chapman S.B."/>
            <person name="Dewar J."/>
            <person name="Goldberg J."/>
            <person name="Griggs A."/>
            <person name="Gujja S."/>
            <person name="Hansen M."/>
            <person name="Howarth C."/>
            <person name="Imamovic A."/>
            <person name="Larimer J."/>
            <person name="McCowan C."/>
            <person name="Murphy C."/>
            <person name="Neiman D."/>
            <person name="Pearson M."/>
            <person name="Priest M."/>
            <person name="Roberts A."/>
            <person name="Saif S."/>
            <person name="Shea T."/>
            <person name="Sisk P."/>
            <person name="Sykes S."/>
            <person name="Wortman J."/>
            <person name="Nusbaum C."/>
            <person name="Birren B."/>
        </authorList>
    </citation>
    <scope>NUCLEOTIDE SEQUENCE [LARGE SCALE GENOMIC DNA]</scope>
    <source>
        <strain evidence="1 2">NIPH 899</strain>
    </source>
</reference>
<dbReference type="EMBL" id="APPE01000020">
    <property type="protein sequence ID" value="ENV00842.1"/>
    <property type="molecule type" value="Genomic_DNA"/>
</dbReference>
<dbReference type="AlphaFoldDB" id="N8VLR4"/>
<sequence>MTIQPWIDPVIAEIAPEYRALSIQVHASNMVKPEYGGETLQFACTSILKQDAIWAAAHLEQWADVFRAFGGLNHRGLLVQRKPSVSEFLKTVNYKVLIQS</sequence>
<evidence type="ECO:0000313" key="1">
    <source>
        <dbReference type="EMBL" id="ENV00842.1"/>
    </source>
</evidence>
<dbReference type="Proteomes" id="UP000013070">
    <property type="component" value="Unassembled WGS sequence"/>
</dbReference>
<protein>
    <submittedName>
        <fullName evidence="1">Uncharacterized protein</fullName>
    </submittedName>
</protein>
<accession>N8VLR4</accession>
<keyword evidence="2" id="KW-1185">Reference proteome</keyword>
<dbReference type="eggNOG" id="COG3382">
    <property type="taxonomic scope" value="Bacteria"/>
</dbReference>
<dbReference type="HOGENOM" id="CLU_2299602_0_0_6"/>
<evidence type="ECO:0000313" key="2">
    <source>
        <dbReference type="Proteomes" id="UP000013070"/>
    </source>
</evidence>
<dbReference type="RefSeq" id="WP_004779946.1">
    <property type="nucleotide sequence ID" value="NZ_KB849395.1"/>
</dbReference>